<evidence type="ECO:0000259" key="1">
    <source>
        <dbReference type="Pfam" id="PF10592"/>
    </source>
</evidence>
<dbReference type="InterPro" id="IPR018891">
    <property type="entry name" value="AIPR_C"/>
</dbReference>
<protein>
    <recommendedName>
        <fullName evidence="1">Abortive phage infection protein C-terminal domain-containing protein</fullName>
    </recommendedName>
</protein>
<organism evidence="2 3">
    <name type="scientific">Mycobacterium syngnathidarum</name>
    <dbReference type="NCBI Taxonomy" id="1908205"/>
    <lineage>
        <taxon>Bacteria</taxon>
        <taxon>Bacillati</taxon>
        <taxon>Actinomycetota</taxon>
        <taxon>Actinomycetes</taxon>
        <taxon>Mycobacteriales</taxon>
        <taxon>Mycobacteriaceae</taxon>
        <taxon>Mycobacterium</taxon>
    </lineage>
</organism>
<sequence length="595" mass="65309">MSKSSMADLIRREVGEIQENYPGLANAGDAFAIWSIAFLHRLTHDEAIACAATRGAAGTGDGGVDGVVIDEADGVVYLLQCKFAESDSVSFDATALSELDTGLSRMLSPIYAAELGGEFEKKAEQVRAALSGDADLVLQVVVMGSASPSLQSAVGAVSSDTSDLRVQGELWDLGRLDSEGTERDTVRDLSGLDVPFTTVGAFLDVPTPAVEGLTSYGVVVVDGHSLAEAAQLYRARLVDMNVRYQLRKTKINDAIAETATNPAIQAQFLVLNNGLTIVCEAISSHDDSRVSLRNPQIVNGAQTALTLGDNIENITPGAVNVLTRVMVVDKSIAEGTELARKISEATNRQNPVSSADLKAHDPLQIRIDADLRRLPDNWFYERRRNSFASLSVSEKKRYLDVITKEDLGQRYRAMIGYPAKSITTKATIFDSTSLYGRIFDESIRVEMYVLAHQLFAFYYSLLNKPKAALRMEIFADFGEETRLLFMRARNQFAAHGTALAYFLLERRYGTLEPRRAYEIALDARNGGSIYRPLHQLVVMTLVKWAVSRQQSAVENGDPFDIKDEFERADAFNVICQDAKMAAQFYRAQTLDLLPG</sequence>
<dbReference type="RefSeq" id="WP_075910234.1">
    <property type="nucleotide sequence ID" value="NZ_MLCL01000089.1"/>
</dbReference>
<dbReference type="AlphaFoldDB" id="A0A1Q9W3Y1"/>
<dbReference type="STRING" id="1908205.BKG60_27595"/>
<dbReference type="Pfam" id="PF10592">
    <property type="entry name" value="AIPR"/>
    <property type="match status" value="1"/>
</dbReference>
<feature type="domain" description="Abortive phage infection protein C-terminal" evidence="1">
    <location>
        <begin position="240"/>
        <end position="490"/>
    </location>
</feature>
<accession>A0A1S1JT34</accession>
<dbReference type="OrthoDB" id="9806213at2"/>
<dbReference type="Proteomes" id="UP000179636">
    <property type="component" value="Unassembled WGS sequence"/>
</dbReference>
<name>A0A1Q9W3Y1_9MYCO</name>
<comment type="caution">
    <text evidence="2">The sequence shown here is derived from an EMBL/GenBank/DDBJ whole genome shotgun (WGS) entry which is preliminary data.</text>
</comment>
<accession>A0A1Q9W3Y1</accession>
<reference evidence="2 3" key="1">
    <citation type="submission" date="2016-10" db="EMBL/GenBank/DDBJ databases">
        <title>Evaluation of Human, Animal and Environmental Mycobacterium chelonae Isolates by Core Genome Phylogenomic Analysis, Targeted Gene Comparison, and Anti-microbial Susceptibility Patterns: A Tale of Mistaken Identities.</title>
        <authorList>
            <person name="Fogelson S.B."/>
            <person name="Camus A.C."/>
            <person name="Lorenz W."/>
            <person name="Vasireddy R."/>
            <person name="Vasireddy S."/>
            <person name="Smith T."/>
            <person name="Brown-Elliott B.A."/>
            <person name="Wallace R.J.Jr."/>
            <person name="Hasan N.A."/>
            <person name="Reischl U."/>
            <person name="Sanchez S."/>
        </authorList>
    </citation>
    <scope>NUCLEOTIDE SEQUENCE [LARGE SCALE GENOMIC DNA]</scope>
    <source>
        <strain evidence="2 3">24999</strain>
    </source>
</reference>
<evidence type="ECO:0000313" key="3">
    <source>
        <dbReference type="Proteomes" id="UP000179636"/>
    </source>
</evidence>
<keyword evidence="3" id="KW-1185">Reference proteome</keyword>
<dbReference type="EMBL" id="MLHV01000040">
    <property type="protein sequence ID" value="OHT90642.1"/>
    <property type="molecule type" value="Genomic_DNA"/>
</dbReference>
<evidence type="ECO:0000313" key="2">
    <source>
        <dbReference type="EMBL" id="OHT90642.1"/>
    </source>
</evidence>
<proteinExistence type="predicted"/>
<gene>
    <name evidence="2" type="ORF">BKG61_27410</name>
</gene>